<proteinExistence type="predicted"/>
<protein>
    <submittedName>
        <fullName evidence="1">Uncharacterized protein</fullName>
    </submittedName>
</protein>
<comment type="caution">
    <text evidence="1">The sequence shown here is derived from an EMBL/GenBank/DDBJ whole genome shotgun (WGS) entry which is preliminary data.</text>
</comment>
<dbReference type="EMBL" id="LGUC01000001">
    <property type="protein sequence ID" value="KPN30229.1"/>
    <property type="molecule type" value="Genomic_DNA"/>
</dbReference>
<evidence type="ECO:0000313" key="1">
    <source>
        <dbReference type="EMBL" id="KPN30229.1"/>
    </source>
</evidence>
<sequence length="38" mass="4185">MLIPEAVEWVSDAALAGADVGDEPDFVMRADLTERHWA</sequence>
<gene>
    <name evidence="1" type="ORF">SY89_00955</name>
</gene>
<organism evidence="1 2">
    <name type="scientific">Halolamina pelagica</name>
    <dbReference type="NCBI Taxonomy" id="699431"/>
    <lineage>
        <taxon>Archaea</taxon>
        <taxon>Methanobacteriati</taxon>
        <taxon>Methanobacteriota</taxon>
        <taxon>Stenosarchaea group</taxon>
        <taxon>Halobacteria</taxon>
        <taxon>Halobacteriales</taxon>
        <taxon>Haloferacaceae</taxon>
    </lineage>
</organism>
<keyword evidence="2" id="KW-1185">Reference proteome</keyword>
<name>A0A0P7GNI2_9EURY</name>
<reference evidence="2" key="1">
    <citation type="submission" date="2013-11" db="EMBL/GenBank/DDBJ databases">
        <authorList>
            <person name="Hoang H.T."/>
            <person name="Killian M.L."/>
            <person name="Madson D.M."/>
            <person name="Arruda P.H.E."/>
            <person name="Sun D."/>
            <person name="Schwartz K.J."/>
            <person name="Yoon K."/>
        </authorList>
    </citation>
    <scope>NUCLEOTIDE SEQUENCE [LARGE SCALE GENOMIC DNA]</scope>
    <source>
        <strain evidence="2">CDK2</strain>
    </source>
</reference>
<dbReference type="Proteomes" id="UP000050535">
    <property type="component" value="Unassembled WGS sequence"/>
</dbReference>
<dbReference type="AlphaFoldDB" id="A0A0P7GNI2"/>
<accession>A0A0P7GNI2</accession>
<evidence type="ECO:0000313" key="2">
    <source>
        <dbReference type="Proteomes" id="UP000050535"/>
    </source>
</evidence>